<organism evidence="2">
    <name type="scientific">uncultured Thermomicrobiales bacterium</name>
    <dbReference type="NCBI Taxonomy" id="1645740"/>
    <lineage>
        <taxon>Bacteria</taxon>
        <taxon>Pseudomonadati</taxon>
        <taxon>Thermomicrobiota</taxon>
        <taxon>Thermomicrobia</taxon>
        <taxon>Thermomicrobiales</taxon>
        <taxon>environmental samples</taxon>
    </lineage>
</organism>
<dbReference type="EMBL" id="CADCWN010000219">
    <property type="protein sequence ID" value="CAA9579274.1"/>
    <property type="molecule type" value="Genomic_DNA"/>
</dbReference>
<reference evidence="2" key="1">
    <citation type="submission" date="2020-02" db="EMBL/GenBank/DDBJ databases">
        <authorList>
            <person name="Meier V. D."/>
        </authorList>
    </citation>
    <scope>NUCLEOTIDE SEQUENCE</scope>
    <source>
        <strain evidence="2">AVDCRST_MAG18</strain>
    </source>
</reference>
<dbReference type="InterPro" id="IPR015947">
    <property type="entry name" value="PUA-like_sf"/>
</dbReference>
<dbReference type="PANTHER" id="PTHR14087">
    <property type="entry name" value="THYMOCYTE NUCLEAR PROTEIN 1"/>
    <property type="match status" value="1"/>
</dbReference>
<dbReference type="Gene3D" id="3.10.590.10">
    <property type="entry name" value="ph1033 like domains"/>
    <property type="match status" value="1"/>
</dbReference>
<feature type="domain" description="EVE" evidence="1">
    <location>
        <begin position="2"/>
        <end position="127"/>
    </location>
</feature>
<gene>
    <name evidence="2" type="ORF">AVDCRST_MAG18-2926</name>
</gene>
<evidence type="ECO:0000259" key="1">
    <source>
        <dbReference type="Pfam" id="PF01878"/>
    </source>
</evidence>
<protein>
    <recommendedName>
        <fullName evidence="1">EVE domain-containing protein</fullName>
    </recommendedName>
</protein>
<proteinExistence type="predicted"/>
<sequence length="136" mass="15050">MTYFLAKTEPQVYSIAELERDGQTVWDGVKNAQAVAVIRTMQPGDIVLIYHSGGASAIVGVAEVVSEPRPDPQEAKSWVVDVRYRGRVEPAVTLRQVKESGKFAEFNLVRHSRLSTMAAPQAFIDWLRSEHGATIP</sequence>
<evidence type="ECO:0000313" key="2">
    <source>
        <dbReference type="EMBL" id="CAA9579274.1"/>
    </source>
</evidence>
<dbReference type="AlphaFoldDB" id="A0A6J4VIN1"/>
<name>A0A6J4VIN1_9BACT</name>
<dbReference type="SUPFAM" id="SSF88697">
    <property type="entry name" value="PUA domain-like"/>
    <property type="match status" value="1"/>
</dbReference>
<dbReference type="InterPro" id="IPR002740">
    <property type="entry name" value="EVE_domain"/>
</dbReference>
<dbReference type="InterPro" id="IPR052181">
    <property type="entry name" value="5hmC_binding"/>
</dbReference>
<dbReference type="Pfam" id="PF01878">
    <property type="entry name" value="EVE"/>
    <property type="match status" value="1"/>
</dbReference>
<accession>A0A6J4VIN1</accession>
<dbReference type="PANTHER" id="PTHR14087:SF7">
    <property type="entry name" value="THYMOCYTE NUCLEAR PROTEIN 1"/>
    <property type="match status" value="1"/>
</dbReference>